<feature type="region of interest" description="Disordered" evidence="1">
    <location>
        <begin position="81"/>
        <end position="106"/>
    </location>
</feature>
<gene>
    <name evidence="3" type="ORF">CEW89_13705</name>
</gene>
<dbReference type="OrthoDB" id="292013at2"/>
<proteinExistence type="predicted"/>
<dbReference type="EMBL" id="CP022196">
    <property type="protein sequence ID" value="ATG49840.1"/>
    <property type="molecule type" value="Genomic_DNA"/>
</dbReference>
<keyword evidence="3" id="KW-0255">Endonuclease</keyword>
<dbReference type="AlphaFoldDB" id="A0A291GIE0"/>
<evidence type="ECO:0000259" key="2">
    <source>
        <dbReference type="Pfam" id="PF03372"/>
    </source>
</evidence>
<accession>A0A291GIE0</accession>
<dbReference type="SUPFAM" id="SSF56219">
    <property type="entry name" value="DNase I-like"/>
    <property type="match status" value="1"/>
</dbReference>
<dbReference type="KEGG" id="ceh:CEW89_13705"/>
<feature type="compositionally biased region" description="Basic and acidic residues" evidence="1">
    <location>
        <begin position="87"/>
        <end position="99"/>
    </location>
</feature>
<feature type="region of interest" description="Disordered" evidence="1">
    <location>
        <begin position="249"/>
        <end position="283"/>
    </location>
</feature>
<dbReference type="Pfam" id="PF03372">
    <property type="entry name" value="Exo_endo_phos"/>
    <property type="match status" value="1"/>
</dbReference>
<reference evidence="3 4" key="1">
    <citation type="submission" date="2017-06" db="EMBL/GenBank/DDBJ databases">
        <title>Celeribacter sp. TSPH2 complete genome sequence.</title>
        <authorList>
            <person name="Woo J.-H."/>
            <person name="Kim H.-S."/>
        </authorList>
    </citation>
    <scope>NUCLEOTIDE SEQUENCE [LARGE SCALE GENOMIC DNA]</scope>
    <source>
        <strain evidence="3 4">TSPH2</strain>
    </source>
</reference>
<sequence>MSAETLRVATWTVELMRKGPGLLLRDILDGDDPQVLAAQAHIRVLSPDILLLTGFDTDLDGHTMTAFAEALDYPYLFTRPGNSGRPTGRDLDKDGRLGEPEDAQSYGEFTGQGGMALLSRLPIVAGGIHDFSDLLWRDLPGANLPQGYFDAEDLGVLRLSSHAHWDIPVLWHDQPLHLLAYTATSPVFDGPEDRNGRRNSDETRFWSLYLDGALEASPPDGPFVVLGDSNLDPMDGDGDRAEMQHLLADPRLQDPRSRATSNAPVANPGQRGDPAMDTADWTDPLPGNLRVDYVLPSADLAIVASGIAWPEVNLKKNDFRHGLVWVDIAAIP</sequence>
<protein>
    <submittedName>
        <fullName evidence="3">Endonuclease</fullName>
    </submittedName>
</protein>
<dbReference type="RefSeq" id="WP_096807243.1">
    <property type="nucleotide sequence ID" value="NZ_CP022196.1"/>
</dbReference>
<dbReference type="InterPro" id="IPR036691">
    <property type="entry name" value="Endo/exonu/phosph_ase_sf"/>
</dbReference>
<dbReference type="Proteomes" id="UP000217935">
    <property type="component" value="Chromosome"/>
</dbReference>
<evidence type="ECO:0000313" key="3">
    <source>
        <dbReference type="EMBL" id="ATG49840.1"/>
    </source>
</evidence>
<name>A0A291GIE0_9RHOB</name>
<dbReference type="STRING" id="1758178.GCA_001550095_01775"/>
<keyword evidence="3" id="KW-0540">Nuclease</keyword>
<evidence type="ECO:0000313" key="4">
    <source>
        <dbReference type="Proteomes" id="UP000217935"/>
    </source>
</evidence>
<keyword evidence="3" id="KW-0378">Hydrolase</keyword>
<feature type="domain" description="Endonuclease/exonuclease/phosphatase" evidence="2">
    <location>
        <begin position="30"/>
        <end position="311"/>
    </location>
</feature>
<dbReference type="InterPro" id="IPR005135">
    <property type="entry name" value="Endo/exonuclease/phosphatase"/>
</dbReference>
<organism evidence="3 4">
    <name type="scientific">Celeribacter ethanolicus</name>
    <dbReference type="NCBI Taxonomy" id="1758178"/>
    <lineage>
        <taxon>Bacteria</taxon>
        <taxon>Pseudomonadati</taxon>
        <taxon>Pseudomonadota</taxon>
        <taxon>Alphaproteobacteria</taxon>
        <taxon>Rhodobacterales</taxon>
        <taxon>Roseobacteraceae</taxon>
        <taxon>Celeribacter</taxon>
    </lineage>
</organism>
<dbReference type="Gene3D" id="3.60.10.10">
    <property type="entry name" value="Endonuclease/exonuclease/phosphatase"/>
    <property type="match status" value="1"/>
</dbReference>
<evidence type="ECO:0000256" key="1">
    <source>
        <dbReference type="SAM" id="MobiDB-lite"/>
    </source>
</evidence>
<dbReference type="GO" id="GO:0004519">
    <property type="term" value="F:endonuclease activity"/>
    <property type="evidence" value="ECO:0007669"/>
    <property type="project" value="UniProtKB-KW"/>
</dbReference>
<keyword evidence="4" id="KW-1185">Reference proteome</keyword>